<dbReference type="CDD" id="cd03786">
    <property type="entry name" value="GTB_UDP-GlcNAc_2-Epimerase"/>
    <property type="match status" value="1"/>
</dbReference>
<dbReference type="SUPFAM" id="SSF53756">
    <property type="entry name" value="UDP-Glycosyltransferase/glycogen phosphorylase"/>
    <property type="match status" value="1"/>
</dbReference>
<dbReference type="NCBIfam" id="TIGR00236">
    <property type="entry name" value="wecB"/>
    <property type="match status" value="1"/>
</dbReference>
<dbReference type="GO" id="GO:0008761">
    <property type="term" value="F:UDP-N-acetylglucosamine 2-epimerase activity"/>
    <property type="evidence" value="ECO:0007669"/>
    <property type="project" value="UniProtKB-EC"/>
</dbReference>
<dbReference type="EC" id="5.1.3.14" evidence="3"/>
<accession>A0AB39XBF2</accession>
<dbReference type="PANTHER" id="PTHR43174:SF1">
    <property type="entry name" value="UDP-N-ACETYLGLUCOSAMINE 2-EPIMERASE"/>
    <property type="match status" value="1"/>
</dbReference>
<dbReference type="RefSeq" id="WP_369743392.1">
    <property type="nucleotide sequence ID" value="NZ_CP165718.1"/>
</dbReference>
<dbReference type="InterPro" id="IPR003331">
    <property type="entry name" value="UDP_GlcNAc_Epimerase_2_dom"/>
</dbReference>
<dbReference type="PANTHER" id="PTHR43174">
    <property type="entry name" value="UDP-N-ACETYLGLUCOSAMINE 2-EPIMERASE"/>
    <property type="match status" value="1"/>
</dbReference>
<evidence type="ECO:0000259" key="2">
    <source>
        <dbReference type="Pfam" id="PF02350"/>
    </source>
</evidence>
<dbReference type="Pfam" id="PF02350">
    <property type="entry name" value="Epimerase_2"/>
    <property type="match status" value="1"/>
</dbReference>
<keyword evidence="1 3" id="KW-0413">Isomerase</keyword>
<evidence type="ECO:0000313" key="3">
    <source>
        <dbReference type="EMBL" id="XDV10097.1"/>
    </source>
</evidence>
<protein>
    <submittedName>
        <fullName evidence="3">Non-hydrolyzing UDP-N-acetylglucosamine 2-epimerase</fullName>
        <ecNumber evidence="3">5.1.3.14</ecNumber>
    </submittedName>
</protein>
<organism evidence="3">
    <name type="scientific">Pseudidiomarina sp. PP-1MA</name>
    <dbReference type="NCBI Taxonomy" id="3237706"/>
    <lineage>
        <taxon>Bacteria</taxon>
        <taxon>Pseudomonadati</taxon>
        <taxon>Pseudomonadota</taxon>
        <taxon>Gammaproteobacteria</taxon>
        <taxon>Alteromonadales</taxon>
        <taxon>Idiomarinaceae</taxon>
        <taxon>Pseudidiomarina</taxon>
    </lineage>
</organism>
<reference evidence="3" key="1">
    <citation type="submission" date="2024-07" db="EMBL/GenBank/DDBJ databases">
        <title>Whole genome sequence of bacterial strains from algal surface.</title>
        <authorList>
            <person name="Kumar P."/>
        </authorList>
    </citation>
    <scope>NUCLEOTIDE SEQUENCE</scope>
    <source>
        <strain evidence="3">PP-1MA</strain>
    </source>
</reference>
<proteinExistence type="inferred from homology"/>
<dbReference type="Gene3D" id="3.40.50.2000">
    <property type="entry name" value="Glycogen Phosphorylase B"/>
    <property type="match status" value="2"/>
</dbReference>
<comment type="similarity">
    <text evidence="1">Belongs to the UDP-N-acetylglucosamine 2-epimerase family.</text>
</comment>
<sequence>MKKLKVMTILGTRPEIIRLSRVMAALDQVVDHKIVHTGQNYDYELNDVFFEELGVRQPDHFLNVDTSSLGRSLGEILIKTEQVILEEKPDAVLVLGDTNSATATIMAKRMKVPTYHMEAGNRSFDANVPEEINRKLVDHLADFNLVYTEHARRHLISEGLSHRFIYLTGSPMREVLEHSLESIKGSDILQRLNLEPQKYFIVSVHREENVDSKENLKKVVEALTELHNQYGYPVVVSTHPRTRNRLEKLGLDNLSEGIQFLKPFGFFDYNKLQMASYCAISDSGTISEEASILKFPAVTLRRSIERPEALDTGAIALTGLDAETLLMGVEIATAHRDIFSGTEREVPEEYKICNTSERVVRLITGTAKLTPHWKNMDSFSRYDW</sequence>
<dbReference type="AlphaFoldDB" id="A0AB39XBF2"/>
<dbReference type="InterPro" id="IPR029767">
    <property type="entry name" value="WecB-like"/>
</dbReference>
<feature type="domain" description="UDP-N-acetylglucosamine 2-epimerase" evidence="2">
    <location>
        <begin position="28"/>
        <end position="363"/>
    </location>
</feature>
<name>A0AB39XBF2_9GAMM</name>
<gene>
    <name evidence="3" type="primary">wecB</name>
    <name evidence="3" type="ORF">AB8S08_02515</name>
</gene>
<evidence type="ECO:0000256" key="1">
    <source>
        <dbReference type="RuleBase" id="RU003513"/>
    </source>
</evidence>
<dbReference type="EMBL" id="CP165718">
    <property type="protein sequence ID" value="XDV10097.1"/>
    <property type="molecule type" value="Genomic_DNA"/>
</dbReference>